<proteinExistence type="predicted"/>
<keyword evidence="2" id="KW-0503">Monooxygenase</keyword>
<evidence type="ECO:0000313" key="3">
    <source>
        <dbReference type="Proteomes" id="UP000295334"/>
    </source>
</evidence>
<dbReference type="InterPro" id="IPR011008">
    <property type="entry name" value="Dimeric_a/b-barrel"/>
</dbReference>
<gene>
    <name evidence="2" type="ORF">EPD60_02810</name>
</gene>
<evidence type="ECO:0000313" key="2">
    <source>
        <dbReference type="EMBL" id="TCJ19360.1"/>
    </source>
</evidence>
<keyword evidence="3" id="KW-1185">Reference proteome</keyword>
<reference evidence="2 3" key="1">
    <citation type="submission" date="2019-03" db="EMBL/GenBank/DDBJ databases">
        <authorList>
            <person name="Kim M.K.M."/>
        </authorList>
    </citation>
    <scope>NUCLEOTIDE SEQUENCE [LARGE SCALE GENOMIC DNA]</scope>
    <source>
        <strain evidence="2 3">17J68-12</strain>
    </source>
</reference>
<dbReference type="SUPFAM" id="SSF54909">
    <property type="entry name" value="Dimeric alpha+beta barrel"/>
    <property type="match status" value="1"/>
</dbReference>
<accession>A0A4R1BNY9</accession>
<sequence length="98" mass="12034">MIRRVVKMVFRPEETDTFLSYFESRKERIRGFDGCSHLELWRDHRDPRIFFTYSHWDSEAHLDAYRKSEFFDETWRETKAKFAEKAEAWTVDALHQLV</sequence>
<keyword evidence="2" id="KW-0560">Oxidoreductase</keyword>
<evidence type="ECO:0000259" key="1">
    <source>
        <dbReference type="PROSITE" id="PS51725"/>
    </source>
</evidence>
<protein>
    <submittedName>
        <fullName evidence="2">Antibiotic biosynthesis monooxygenase</fullName>
    </submittedName>
</protein>
<dbReference type="EMBL" id="SJZI01000002">
    <property type="protein sequence ID" value="TCJ19360.1"/>
    <property type="molecule type" value="Genomic_DNA"/>
</dbReference>
<dbReference type="RefSeq" id="WP_131446615.1">
    <property type="nucleotide sequence ID" value="NZ_SJZI01000002.1"/>
</dbReference>
<dbReference type="AlphaFoldDB" id="A0A4R1BNY9"/>
<name>A0A4R1BNY9_9BACT</name>
<dbReference type="Gene3D" id="3.30.70.100">
    <property type="match status" value="1"/>
</dbReference>
<dbReference type="InterPro" id="IPR007138">
    <property type="entry name" value="ABM_dom"/>
</dbReference>
<dbReference type="PROSITE" id="PS51725">
    <property type="entry name" value="ABM"/>
    <property type="match status" value="1"/>
</dbReference>
<dbReference type="OrthoDB" id="1120859at2"/>
<comment type="caution">
    <text evidence="2">The sequence shown here is derived from an EMBL/GenBank/DDBJ whole genome shotgun (WGS) entry which is preliminary data.</text>
</comment>
<organism evidence="2 3">
    <name type="scientific">Flaviaesturariibacter flavus</name>
    <dbReference type="NCBI Taxonomy" id="2502780"/>
    <lineage>
        <taxon>Bacteria</taxon>
        <taxon>Pseudomonadati</taxon>
        <taxon>Bacteroidota</taxon>
        <taxon>Chitinophagia</taxon>
        <taxon>Chitinophagales</taxon>
        <taxon>Chitinophagaceae</taxon>
        <taxon>Flaviaestuariibacter</taxon>
    </lineage>
</organism>
<feature type="domain" description="ABM" evidence="1">
    <location>
        <begin position="2"/>
        <end position="91"/>
    </location>
</feature>
<dbReference type="Proteomes" id="UP000295334">
    <property type="component" value="Unassembled WGS sequence"/>
</dbReference>
<dbReference type="Pfam" id="PF03992">
    <property type="entry name" value="ABM"/>
    <property type="match status" value="1"/>
</dbReference>
<dbReference type="GO" id="GO:0004497">
    <property type="term" value="F:monooxygenase activity"/>
    <property type="evidence" value="ECO:0007669"/>
    <property type="project" value="UniProtKB-KW"/>
</dbReference>